<dbReference type="GO" id="GO:0008610">
    <property type="term" value="P:lipid biosynthetic process"/>
    <property type="evidence" value="ECO:0007669"/>
    <property type="project" value="UniProtKB-ARBA"/>
</dbReference>
<name>M4BCV2_HYAAE</name>
<keyword evidence="4" id="KW-0812">Transmembrane</keyword>
<dbReference type="InterPro" id="IPR014472">
    <property type="entry name" value="CHOPT"/>
</dbReference>
<reference evidence="6" key="1">
    <citation type="journal article" date="2010" name="Science">
        <title>Signatures of adaptation to obligate biotrophy in the Hyaloperonospora arabidopsidis genome.</title>
        <authorList>
            <person name="Baxter L."/>
            <person name="Tripathy S."/>
            <person name="Ishaque N."/>
            <person name="Boot N."/>
            <person name="Cabral A."/>
            <person name="Kemen E."/>
            <person name="Thines M."/>
            <person name="Ah-Fong A."/>
            <person name="Anderson R."/>
            <person name="Badejoko W."/>
            <person name="Bittner-Eddy P."/>
            <person name="Boore J.L."/>
            <person name="Chibucos M.C."/>
            <person name="Coates M."/>
            <person name="Dehal P."/>
            <person name="Delehaunty K."/>
            <person name="Dong S."/>
            <person name="Downton P."/>
            <person name="Dumas B."/>
            <person name="Fabro G."/>
            <person name="Fronick C."/>
            <person name="Fuerstenberg S.I."/>
            <person name="Fulton L."/>
            <person name="Gaulin E."/>
            <person name="Govers F."/>
            <person name="Hughes L."/>
            <person name="Humphray S."/>
            <person name="Jiang R.H."/>
            <person name="Judelson H."/>
            <person name="Kamoun S."/>
            <person name="Kyung K."/>
            <person name="Meijer H."/>
            <person name="Minx P."/>
            <person name="Morris P."/>
            <person name="Nelson J."/>
            <person name="Phuntumart V."/>
            <person name="Qutob D."/>
            <person name="Rehmany A."/>
            <person name="Rougon-Cardoso A."/>
            <person name="Ryden P."/>
            <person name="Torto-Alalibo T."/>
            <person name="Studholme D."/>
            <person name="Wang Y."/>
            <person name="Win J."/>
            <person name="Wood J."/>
            <person name="Clifton S.W."/>
            <person name="Rogers J."/>
            <person name="Van den Ackerveken G."/>
            <person name="Jones J.D."/>
            <person name="McDowell J.M."/>
            <person name="Beynon J."/>
            <person name="Tyler B.M."/>
        </authorList>
    </citation>
    <scope>NUCLEOTIDE SEQUENCE [LARGE SCALE GENOMIC DNA]</scope>
    <source>
        <strain evidence="6">Emoy2</strain>
    </source>
</reference>
<reference evidence="5" key="2">
    <citation type="submission" date="2015-06" db="UniProtKB">
        <authorList>
            <consortium name="EnsemblProtists"/>
        </authorList>
    </citation>
    <scope>IDENTIFICATION</scope>
    <source>
        <strain evidence="5">Emoy2</strain>
    </source>
</reference>
<dbReference type="eggNOG" id="KOG2877">
    <property type="taxonomic scope" value="Eukaryota"/>
</dbReference>
<dbReference type="EnsemblProtists" id="HpaT804118">
    <property type="protein sequence ID" value="HpaP804118"/>
    <property type="gene ID" value="HpaG804118"/>
</dbReference>
<dbReference type="PANTHER" id="PTHR10414:SF37">
    <property type="entry name" value="BB IN A BOXCAR, ISOFORM C"/>
    <property type="match status" value="1"/>
</dbReference>
<dbReference type="EMBL" id="JH598146">
    <property type="status" value="NOT_ANNOTATED_CDS"/>
    <property type="molecule type" value="Genomic_DNA"/>
</dbReference>
<dbReference type="VEuPathDB" id="FungiDB:HpaG804118"/>
<sequence length="111" mass="12202">MCNHVISPLAQWLVNHVLSTRLAPNAITIGALYAPNMEEEAPRGLVFDHGCDALNVIISACTFASTIKLEATYWSLLLFLAPPMVFFMATWEEYYTGTLALPVIDGPTRAC</sequence>
<feature type="transmembrane region" description="Helical" evidence="4">
    <location>
        <begin position="73"/>
        <end position="91"/>
    </location>
</feature>
<comment type="subcellular location">
    <subcellularLocation>
        <location evidence="1">Membrane</location>
    </subcellularLocation>
</comment>
<proteinExistence type="inferred from homology"/>
<dbReference type="AlphaFoldDB" id="M4BCV2"/>
<dbReference type="InParanoid" id="M4BCV2"/>
<keyword evidence="4" id="KW-1133">Transmembrane helix</keyword>
<organism evidence="5 6">
    <name type="scientific">Hyaloperonospora arabidopsidis (strain Emoy2)</name>
    <name type="common">Downy mildew agent</name>
    <name type="synonym">Peronospora arabidopsidis</name>
    <dbReference type="NCBI Taxonomy" id="559515"/>
    <lineage>
        <taxon>Eukaryota</taxon>
        <taxon>Sar</taxon>
        <taxon>Stramenopiles</taxon>
        <taxon>Oomycota</taxon>
        <taxon>Peronosporomycetes</taxon>
        <taxon>Peronosporales</taxon>
        <taxon>Peronosporaceae</taxon>
        <taxon>Hyaloperonospora</taxon>
    </lineage>
</organism>
<evidence type="ECO:0000256" key="1">
    <source>
        <dbReference type="ARBA" id="ARBA00004370"/>
    </source>
</evidence>
<comment type="similarity">
    <text evidence="2">Belongs to the CDP-alcohol phosphatidyltransferase class-I family.</text>
</comment>
<keyword evidence="3 4" id="KW-0472">Membrane</keyword>
<dbReference type="HOGENOM" id="CLU_2163265_0_0_1"/>
<keyword evidence="6" id="KW-1185">Reference proteome</keyword>
<evidence type="ECO:0000313" key="5">
    <source>
        <dbReference type="EnsemblProtists" id="HpaP804118"/>
    </source>
</evidence>
<dbReference type="PANTHER" id="PTHR10414">
    <property type="entry name" value="ETHANOLAMINEPHOSPHOTRANSFERASE"/>
    <property type="match status" value="1"/>
</dbReference>
<evidence type="ECO:0000313" key="6">
    <source>
        <dbReference type="Proteomes" id="UP000011713"/>
    </source>
</evidence>
<protein>
    <submittedName>
        <fullName evidence="5">Uncharacterized protein</fullName>
    </submittedName>
</protein>
<accession>M4BCV2</accession>
<evidence type="ECO:0000256" key="3">
    <source>
        <dbReference type="ARBA" id="ARBA00023136"/>
    </source>
</evidence>
<evidence type="ECO:0000256" key="2">
    <source>
        <dbReference type="ARBA" id="ARBA00010441"/>
    </source>
</evidence>
<evidence type="ECO:0000256" key="4">
    <source>
        <dbReference type="SAM" id="Phobius"/>
    </source>
</evidence>
<dbReference type="GO" id="GO:0016020">
    <property type="term" value="C:membrane"/>
    <property type="evidence" value="ECO:0007669"/>
    <property type="project" value="UniProtKB-SubCell"/>
</dbReference>
<dbReference type="Proteomes" id="UP000011713">
    <property type="component" value="Unassembled WGS sequence"/>
</dbReference>
<dbReference type="STRING" id="559515.M4BCV2"/>